<dbReference type="Proteomes" id="UP000887569">
    <property type="component" value="Unplaced"/>
</dbReference>
<dbReference type="InterPro" id="IPR039999">
    <property type="entry name" value="LYAR"/>
</dbReference>
<comment type="subcellular location">
    <subcellularLocation>
        <location evidence="1">Nucleus</location>
    </subcellularLocation>
</comment>
<dbReference type="GO" id="GO:0006364">
    <property type="term" value="P:rRNA processing"/>
    <property type="evidence" value="ECO:0007669"/>
    <property type="project" value="TreeGrafter"/>
</dbReference>
<proteinExistence type="predicted"/>
<evidence type="ECO:0000259" key="8">
    <source>
        <dbReference type="Pfam" id="PF08790"/>
    </source>
</evidence>
<accession>A0A915AMX0</accession>
<dbReference type="PROSITE" id="PS51804">
    <property type="entry name" value="ZF_C2HC_LYAR"/>
    <property type="match status" value="2"/>
</dbReference>
<dbReference type="FunFam" id="3.30.1490.490:FF:000001">
    <property type="entry name" value="cell growth-regulating nucleolar protein-like"/>
    <property type="match status" value="1"/>
</dbReference>
<dbReference type="InterPro" id="IPR014898">
    <property type="entry name" value="Znf_C2H2_LYAR"/>
</dbReference>
<dbReference type="GO" id="GO:0008270">
    <property type="term" value="F:zinc ion binding"/>
    <property type="evidence" value="ECO:0007669"/>
    <property type="project" value="UniProtKB-KW"/>
</dbReference>
<dbReference type="PANTHER" id="PTHR13100">
    <property type="entry name" value="CELL GROWTH-REGULATING NUCLEOLAR PROTEIN LYAR"/>
    <property type="match status" value="1"/>
</dbReference>
<feature type="domain" description="Zinc finger C2H2 LYAR-type" evidence="8">
    <location>
        <begin position="31"/>
        <end position="58"/>
    </location>
</feature>
<evidence type="ECO:0000259" key="9">
    <source>
        <dbReference type="Pfam" id="PF25879"/>
    </source>
</evidence>
<protein>
    <submittedName>
        <fullName evidence="11">Zinc finger C2H2 LYAR-type domain-containing protein</fullName>
    </submittedName>
</protein>
<reference evidence="11" key="1">
    <citation type="submission" date="2022-11" db="UniProtKB">
        <authorList>
            <consortium name="WormBaseParasite"/>
        </authorList>
    </citation>
    <scope>IDENTIFICATION</scope>
</reference>
<dbReference type="InterPro" id="IPR036236">
    <property type="entry name" value="Znf_C2H2_sf"/>
</dbReference>
<feature type="domain" description="Cell growth-regulating nucleolar protein-like winged helix" evidence="9">
    <location>
        <begin position="203"/>
        <end position="269"/>
    </location>
</feature>
<evidence type="ECO:0000256" key="6">
    <source>
        <dbReference type="ARBA" id="ARBA00023242"/>
    </source>
</evidence>
<dbReference type="PANTHER" id="PTHR13100:SF10">
    <property type="entry name" value="CELL GROWTH-REGULATING NUCLEOLAR PROTEIN"/>
    <property type="match status" value="1"/>
</dbReference>
<dbReference type="GO" id="GO:0000122">
    <property type="term" value="P:negative regulation of transcription by RNA polymerase II"/>
    <property type="evidence" value="ECO:0007669"/>
    <property type="project" value="TreeGrafter"/>
</dbReference>
<dbReference type="Pfam" id="PF08790">
    <property type="entry name" value="zf-LYAR"/>
    <property type="match status" value="1"/>
</dbReference>
<evidence type="ECO:0000256" key="5">
    <source>
        <dbReference type="ARBA" id="ARBA00022833"/>
    </source>
</evidence>
<keyword evidence="5" id="KW-0862">Zinc</keyword>
<dbReference type="Gene3D" id="3.30.1490.490">
    <property type="match status" value="1"/>
</dbReference>
<sequence>MMVFFTCNECGEALKKNQVDRHNFKCRFSTYSCIDCNAVFTSNSYRDHIKCISEEEKYGGKNFVQKENKGEVKQNQWVEQVERAIRNVHEADVKIILEKIRGYANIPRKETKFINFLLNSIRIRDRSLCVKAWKCIAEEAKKIREEEEKQKCSETTSTQSGGKIEKTIKDHHKKEISKEEILNGHVKERMANDAECSNGAEIEFKWKKTIKRTLREEGGEMKVKKLRKAVIAKYLEGKREEESGGHLREVFDEKLSSAGVVVDGKLARLQ</sequence>
<name>A0A915AMX0_PARUN</name>
<keyword evidence="4 7" id="KW-0863">Zinc-finger</keyword>
<keyword evidence="3" id="KW-0677">Repeat</keyword>
<dbReference type="SUPFAM" id="SSF57667">
    <property type="entry name" value="beta-beta-alpha zinc fingers"/>
    <property type="match status" value="2"/>
</dbReference>
<dbReference type="InterPro" id="IPR058719">
    <property type="entry name" value="WHD_LYAR"/>
</dbReference>
<keyword evidence="10" id="KW-1185">Reference proteome</keyword>
<dbReference type="WBParaSite" id="PgR012_g027_t01">
    <property type="protein sequence ID" value="PgR012_g027_t01"/>
    <property type="gene ID" value="PgR012_g027"/>
</dbReference>
<dbReference type="Pfam" id="PF25879">
    <property type="entry name" value="WHD_LYAR"/>
    <property type="match status" value="1"/>
</dbReference>
<evidence type="ECO:0000313" key="11">
    <source>
        <dbReference type="WBParaSite" id="PgR012_g027_t01"/>
    </source>
</evidence>
<evidence type="ECO:0000256" key="7">
    <source>
        <dbReference type="PROSITE-ProRule" id="PRU01145"/>
    </source>
</evidence>
<evidence type="ECO:0000313" key="10">
    <source>
        <dbReference type="Proteomes" id="UP000887569"/>
    </source>
</evidence>
<evidence type="ECO:0000256" key="2">
    <source>
        <dbReference type="ARBA" id="ARBA00022723"/>
    </source>
</evidence>
<keyword evidence="2" id="KW-0479">Metal-binding</keyword>
<organism evidence="10 11">
    <name type="scientific">Parascaris univalens</name>
    <name type="common">Nematode worm</name>
    <dbReference type="NCBI Taxonomy" id="6257"/>
    <lineage>
        <taxon>Eukaryota</taxon>
        <taxon>Metazoa</taxon>
        <taxon>Ecdysozoa</taxon>
        <taxon>Nematoda</taxon>
        <taxon>Chromadorea</taxon>
        <taxon>Rhabditida</taxon>
        <taxon>Spirurina</taxon>
        <taxon>Ascaridomorpha</taxon>
        <taxon>Ascaridoidea</taxon>
        <taxon>Ascarididae</taxon>
        <taxon>Parascaris</taxon>
    </lineage>
</organism>
<evidence type="ECO:0000256" key="4">
    <source>
        <dbReference type="ARBA" id="ARBA00022771"/>
    </source>
</evidence>
<keyword evidence="6" id="KW-0539">Nucleus</keyword>
<evidence type="ECO:0000256" key="1">
    <source>
        <dbReference type="ARBA" id="ARBA00004123"/>
    </source>
</evidence>
<evidence type="ECO:0000256" key="3">
    <source>
        <dbReference type="ARBA" id="ARBA00022737"/>
    </source>
</evidence>
<dbReference type="GO" id="GO:0005730">
    <property type="term" value="C:nucleolus"/>
    <property type="evidence" value="ECO:0007669"/>
    <property type="project" value="TreeGrafter"/>
</dbReference>
<dbReference type="GO" id="GO:0003677">
    <property type="term" value="F:DNA binding"/>
    <property type="evidence" value="ECO:0007669"/>
    <property type="project" value="InterPro"/>
</dbReference>
<dbReference type="AlphaFoldDB" id="A0A915AMX0"/>